<organism evidence="8 9">
    <name type="scientific">Nocardioides aurantiacus</name>
    <dbReference type="NCBI Taxonomy" id="86796"/>
    <lineage>
        <taxon>Bacteria</taxon>
        <taxon>Bacillati</taxon>
        <taxon>Actinomycetota</taxon>
        <taxon>Actinomycetes</taxon>
        <taxon>Propionibacteriales</taxon>
        <taxon>Nocardioidaceae</taxon>
        <taxon>Nocardioides</taxon>
    </lineage>
</organism>
<evidence type="ECO:0000259" key="7">
    <source>
        <dbReference type="PROSITE" id="PS51352"/>
    </source>
</evidence>
<evidence type="ECO:0000256" key="5">
    <source>
        <dbReference type="ARBA" id="ARBA00023284"/>
    </source>
</evidence>
<keyword evidence="2" id="KW-0201">Cytochrome c-type biogenesis</keyword>
<dbReference type="Proteomes" id="UP000281738">
    <property type="component" value="Unassembled WGS sequence"/>
</dbReference>
<evidence type="ECO:0000256" key="6">
    <source>
        <dbReference type="SAM" id="MobiDB-lite"/>
    </source>
</evidence>
<dbReference type="InterPro" id="IPR036249">
    <property type="entry name" value="Thioredoxin-like_sf"/>
</dbReference>
<dbReference type="PROSITE" id="PS00194">
    <property type="entry name" value="THIOREDOXIN_1"/>
    <property type="match status" value="1"/>
</dbReference>
<dbReference type="PROSITE" id="PS51352">
    <property type="entry name" value="THIOREDOXIN_2"/>
    <property type="match status" value="1"/>
</dbReference>
<accession>A0A3N2CU04</accession>
<dbReference type="SUPFAM" id="SSF52833">
    <property type="entry name" value="Thioredoxin-like"/>
    <property type="match status" value="1"/>
</dbReference>
<evidence type="ECO:0000256" key="4">
    <source>
        <dbReference type="ARBA" id="ARBA00023157"/>
    </source>
</evidence>
<reference evidence="8 9" key="1">
    <citation type="submission" date="2018-11" db="EMBL/GenBank/DDBJ databases">
        <title>Sequencing the genomes of 1000 actinobacteria strains.</title>
        <authorList>
            <person name="Klenk H.-P."/>
        </authorList>
    </citation>
    <scope>NUCLEOTIDE SEQUENCE [LARGE SCALE GENOMIC DNA]</scope>
    <source>
        <strain evidence="8 9">DSM 12652</strain>
    </source>
</reference>
<dbReference type="EMBL" id="RKHO01000001">
    <property type="protein sequence ID" value="ROR91023.1"/>
    <property type="molecule type" value="Genomic_DNA"/>
</dbReference>
<dbReference type="InterPro" id="IPR013766">
    <property type="entry name" value="Thioredoxin_domain"/>
</dbReference>
<dbReference type="CDD" id="cd02966">
    <property type="entry name" value="TlpA_like_family"/>
    <property type="match status" value="1"/>
</dbReference>
<feature type="domain" description="Thioredoxin" evidence="7">
    <location>
        <begin position="114"/>
        <end position="257"/>
    </location>
</feature>
<dbReference type="GO" id="GO:0016491">
    <property type="term" value="F:oxidoreductase activity"/>
    <property type="evidence" value="ECO:0007669"/>
    <property type="project" value="InterPro"/>
</dbReference>
<keyword evidence="8" id="KW-0413">Isomerase</keyword>
<keyword evidence="9" id="KW-1185">Reference proteome</keyword>
<comment type="subcellular location">
    <subcellularLocation>
        <location evidence="1">Cell envelope</location>
    </subcellularLocation>
</comment>
<proteinExistence type="predicted"/>
<feature type="region of interest" description="Disordered" evidence="6">
    <location>
        <begin position="1"/>
        <end position="32"/>
    </location>
</feature>
<evidence type="ECO:0000256" key="2">
    <source>
        <dbReference type="ARBA" id="ARBA00022748"/>
    </source>
</evidence>
<feature type="compositionally biased region" description="Polar residues" evidence="6">
    <location>
        <begin position="95"/>
        <end position="105"/>
    </location>
</feature>
<dbReference type="GO" id="GO:0017004">
    <property type="term" value="P:cytochrome complex assembly"/>
    <property type="evidence" value="ECO:0007669"/>
    <property type="project" value="UniProtKB-KW"/>
</dbReference>
<dbReference type="Gene3D" id="3.40.30.10">
    <property type="entry name" value="Glutaredoxin"/>
    <property type="match status" value="1"/>
</dbReference>
<dbReference type="GO" id="GO:0016853">
    <property type="term" value="F:isomerase activity"/>
    <property type="evidence" value="ECO:0007669"/>
    <property type="project" value="UniProtKB-KW"/>
</dbReference>
<dbReference type="GO" id="GO:0030313">
    <property type="term" value="C:cell envelope"/>
    <property type="evidence" value="ECO:0007669"/>
    <property type="project" value="UniProtKB-SubCell"/>
</dbReference>
<keyword evidence="5" id="KW-0676">Redox-active center</keyword>
<dbReference type="PANTHER" id="PTHR42852:SF6">
    <property type="entry name" value="THIOL:DISULFIDE INTERCHANGE PROTEIN DSBE"/>
    <property type="match status" value="1"/>
</dbReference>
<dbReference type="AlphaFoldDB" id="A0A3N2CU04"/>
<comment type="caution">
    <text evidence="8">The sequence shown here is derived from an EMBL/GenBank/DDBJ whole genome shotgun (WGS) entry which is preliminary data.</text>
</comment>
<evidence type="ECO:0000313" key="8">
    <source>
        <dbReference type="EMBL" id="ROR91023.1"/>
    </source>
</evidence>
<evidence type="ECO:0000256" key="1">
    <source>
        <dbReference type="ARBA" id="ARBA00004196"/>
    </source>
</evidence>
<dbReference type="InterPro" id="IPR050553">
    <property type="entry name" value="Thioredoxin_ResA/DsbE_sf"/>
</dbReference>
<name>A0A3N2CU04_9ACTN</name>
<dbReference type="InterPro" id="IPR013740">
    <property type="entry name" value="Redoxin"/>
</dbReference>
<protein>
    <submittedName>
        <fullName evidence="8">Thiol-disulfide isomerase/thioredoxin</fullName>
    </submittedName>
</protein>
<feature type="compositionally biased region" description="Basic residues" evidence="6">
    <location>
        <begin position="1"/>
        <end position="13"/>
    </location>
</feature>
<dbReference type="InterPro" id="IPR017937">
    <property type="entry name" value="Thioredoxin_CS"/>
</dbReference>
<sequence length="257" mass="27587">MARRRLTRERRRASGLVHALPSAPGTSPPADGLARHDVTVLGLTPSSTARASARLPSVRRPRTRGSAVGAGVSCRRRQSLVVVFLLVAAGALQSCSPAERTSTPPDGQAPVLGWRTVSPVPVPELASTTRARLRDERLPPNETRATAPTLINIWAGWCGPCVDELPLLQRVAERGEVRIVGVSRDVREAVARDSLRTAGVTYANWFDPDGQFTRAAQSVIPANGVPATALVVDEQIVAVHLGPFESMKDVAAYRRFD</sequence>
<dbReference type="Pfam" id="PF08534">
    <property type="entry name" value="Redoxin"/>
    <property type="match status" value="1"/>
</dbReference>
<gene>
    <name evidence="8" type="ORF">EDD33_1883</name>
</gene>
<keyword evidence="3" id="KW-0735">Signal-anchor</keyword>
<evidence type="ECO:0000256" key="3">
    <source>
        <dbReference type="ARBA" id="ARBA00022968"/>
    </source>
</evidence>
<dbReference type="PANTHER" id="PTHR42852">
    <property type="entry name" value="THIOL:DISULFIDE INTERCHANGE PROTEIN DSBE"/>
    <property type="match status" value="1"/>
</dbReference>
<keyword evidence="3" id="KW-0812">Transmembrane</keyword>
<keyword evidence="4" id="KW-1015">Disulfide bond</keyword>
<evidence type="ECO:0000313" key="9">
    <source>
        <dbReference type="Proteomes" id="UP000281738"/>
    </source>
</evidence>
<feature type="region of interest" description="Disordered" evidence="6">
    <location>
        <begin position="95"/>
        <end position="114"/>
    </location>
</feature>